<evidence type="ECO:0000313" key="2">
    <source>
        <dbReference type="EnsemblFungi" id="CEF85537"/>
    </source>
</evidence>
<reference evidence="2" key="4">
    <citation type="submission" date="2017-01" db="UniProtKB">
        <authorList>
            <consortium name="EnsemblFungi"/>
        </authorList>
    </citation>
    <scope>IDENTIFICATION</scope>
    <source>
        <strain evidence="2">PH-1 / ATCC MYA-4620 / FGSC 9075 / NRRL 31084</strain>
    </source>
</reference>
<accession>A0A098DW03</accession>
<proteinExistence type="predicted"/>
<dbReference type="EMBL" id="HG970335">
    <property type="protein sequence ID" value="CEF85537.1"/>
    <property type="molecule type" value="Genomic_DNA"/>
</dbReference>
<reference evidence="1 3" key="3">
    <citation type="journal article" date="2015" name="BMC Genomics">
        <title>The completed genome sequence of the pathogenic ascomycete fungus Fusarium graminearum.</title>
        <authorList>
            <person name="King R."/>
            <person name="Urban M."/>
            <person name="Hammond-Kosack M.C."/>
            <person name="Hassani-Pak K."/>
            <person name="Hammond-Kosack K.E."/>
        </authorList>
    </citation>
    <scope>NUCLEOTIDE SEQUENCE [LARGE SCALE GENOMIC DNA]</scope>
    <source>
        <strain evidence="3">ATCC MYA-4620 / CBS 123657 / FGSC 9075 / NRRL 31084 / PH-1</strain>
        <strain evidence="1">PH-1</strain>
    </source>
</reference>
<dbReference type="AlphaFoldDB" id="A0A098DW03"/>
<dbReference type="Proteomes" id="UP000070720">
    <property type="component" value="Chromosome 4"/>
</dbReference>
<evidence type="ECO:0000313" key="1">
    <source>
        <dbReference type="EMBL" id="CEF85537.1"/>
    </source>
</evidence>
<reference evidence="2 3" key="2">
    <citation type="journal article" date="2010" name="Nature">
        <title>Comparative genomics reveals mobile pathogenicity chromosomes in Fusarium.</title>
        <authorList>
            <person name="Ma L.J."/>
            <person name="van der Does H.C."/>
            <person name="Borkovich K.A."/>
            <person name="Coleman J.J."/>
            <person name="Daboussi M.J."/>
            <person name="Di Pietro A."/>
            <person name="Dufresne M."/>
            <person name="Freitag M."/>
            <person name="Grabherr M."/>
            <person name="Henrissat B."/>
            <person name="Houterman P.M."/>
            <person name="Kang S."/>
            <person name="Shim W.B."/>
            <person name="Woloshuk C."/>
            <person name="Xie X."/>
            <person name="Xu J.R."/>
            <person name="Antoniw J."/>
            <person name="Baker S.E."/>
            <person name="Bluhm B.H."/>
            <person name="Breakspear A."/>
            <person name="Brown D.W."/>
            <person name="Butchko R.A."/>
            <person name="Chapman S."/>
            <person name="Coulson R."/>
            <person name="Coutinho P.M."/>
            <person name="Danchin E.G."/>
            <person name="Diener A."/>
            <person name="Gale L.R."/>
            <person name="Gardiner D.M."/>
            <person name="Goff S."/>
            <person name="Hammond-Kosack K.E."/>
            <person name="Hilburn K."/>
            <person name="Hua-Van A."/>
            <person name="Jonkers W."/>
            <person name="Kazan K."/>
            <person name="Kodira C.D."/>
            <person name="Koehrsen M."/>
            <person name="Kumar L."/>
            <person name="Lee Y.H."/>
            <person name="Li L."/>
            <person name="Manners J.M."/>
            <person name="Miranda-Saavedra D."/>
            <person name="Mukherjee M."/>
            <person name="Park G."/>
            <person name="Park J."/>
            <person name="Park S.Y."/>
            <person name="Proctor R.H."/>
            <person name="Regev A."/>
            <person name="Ruiz-Roldan M.C."/>
            <person name="Sain D."/>
            <person name="Sakthikumar S."/>
            <person name="Sykes S."/>
            <person name="Schwartz D.C."/>
            <person name="Turgeon B.G."/>
            <person name="Wapinski I."/>
            <person name="Yoder O."/>
            <person name="Young S."/>
            <person name="Zeng Q."/>
            <person name="Zhou S."/>
            <person name="Galagan J."/>
            <person name="Cuomo C.A."/>
            <person name="Kistler H.C."/>
            <person name="Rep M."/>
        </authorList>
    </citation>
    <scope>GENOME REANNOTATION</scope>
    <source>
        <strain evidence="3">ATCC MYA-4620 / CBS 123657 / FGSC 9075 / NRRL 31084 / PH-1</strain>
        <strain evidence="2">PH-1 / ATCC MYA-4620 / FGSC 9075 / NRRL 31084</strain>
    </source>
</reference>
<gene>
    <name evidence="1" type="ORF">FGRAMPH1_01T23805</name>
</gene>
<reference evidence="2 3" key="1">
    <citation type="journal article" date="2007" name="Science">
        <title>The Fusarium graminearum genome reveals a link between localized polymorphism and pathogen specialization.</title>
        <authorList>
            <person name="Cuomo C.A."/>
            <person name="Gueldener U."/>
            <person name="Xu J.-R."/>
            <person name="Trail F."/>
            <person name="Turgeon B.G."/>
            <person name="Di Pietro A."/>
            <person name="Walton J.D."/>
            <person name="Ma L.-J."/>
            <person name="Baker S.E."/>
            <person name="Rep M."/>
            <person name="Adam G."/>
            <person name="Antoniw J."/>
            <person name="Baldwin T."/>
            <person name="Calvo S.E."/>
            <person name="Chang Y.-L."/>
            <person name="DeCaprio D."/>
            <person name="Gale L.R."/>
            <person name="Gnerre S."/>
            <person name="Goswami R.S."/>
            <person name="Hammond-Kosack K."/>
            <person name="Harris L.J."/>
            <person name="Hilburn K."/>
            <person name="Kennell J.C."/>
            <person name="Kroken S."/>
            <person name="Magnuson J.K."/>
            <person name="Mannhaupt G."/>
            <person name="Mauceli E.W."/>
            <person name="Mewes H.-W."/>
            <person name="Mitterbauer R."/>
            <person name="Muehlbauer G."/>
            <person name="Muensterkoetter M."/>
            <person name="Nelson D."/>
            <person name="O'Donnell K."/>
            <person name="Ouellet T."/>
            <person name="Qi W."/>
            <person name="Quesneville H."/>
            <person name="Roncero M.I.G."/>
            <person name="Seong K.-Y."/>
            <person name="Tetko I.V."/>
            <person name="Urban M."/>
            <person name="Waalwijk C."/>
            <person name="Ward T.J."/>
            <person name="Yao J."/>
            <person name="Birren B.W."/>
            <person name="Kistler H.C."/>
        </authorList>
    </citation>
    <scope>NUCLEOTIDE SEQUENCE [LARGE SCALE GENOMIC DNA]</scope>
    <source>
        <strain evidence="3">ATCC MYA-4620 / CBS 123657 / FGSC 9075 / NRRL 31084 / PH-1</strain>
        <strain evidence="2">PH-1 / ATCC MYA-4620 / FGSC 9075 / NRRL 31084</strain>
    </source>
</reference>
<name>A0A098DW03_GIBZE</name>
<dbReference type="VEuPathDB" id="FungiDB:FGRAMPH1_01G23805"/>
<sequence length="161" mass="18455">MLGTAKVGRLEVPSSTAYPCAYNKYRAPCRARVFGRSRSRWLEPRDPSIGTCVDDSGLVGPFRDSGSVLLRKIQLQFLQETIIWNLCYFKAKLRHMIDAWISTAQPPLEAYNNSLFFPHTTLSLIQKIIVIISKIFINFKTDLRLFSPFLVLLLYTRIVPD</sequence>
<keyword evidence="3" id="KW-1185">Reference proteome</keyword>
<dbReference type="InParanoid" id="A0A098DW03"/>
<dbReference type="EnsemblFungi" id="CEF85537">
    <property type="protein sequence ID" value="CEF85537"/>
    <property type="gene ID" value="FGRRES_13048_M"/>
</dbReference>
<evidence type="ECO:0000313" key="3">
    <source>
        <dbReference type="Proteomes" id="UP000070720"/>
    </source>
</evidence>
<protein>
    <submittedName>
        <fullName evidence="1">Chromosome 4, complete genome</fullName>
    </submittedName>
</protein>
<accession>A0A0E0SGH4</accession>
<organism evidence="1 3">
    <name type="scientific">Gibberella zeae (strain ATCC MYA-4620 / CBS 123657 / FGSC 9075 / NRRL 31084 / PH-1)</name>
    <name type="common">Wheat head blight fungus</name>
    <name type="synonym">Fusarium graminearum</name>
    <dbReference type="NCBI Taxonomy" id="229533"/>
    <lineage>
        <taxon>Eukaryota</taxon>
        <taxon>Fungi</taxon>
        <taxon>Dikarya</taxon>
        <taxon>Ascomycota</taxon>
        <taxon>Pezizomycotina</taxon>
        <taxon>Sordariomycetes</taxon>
        <taxon>Hypocreomycetidae</taxon>
        <taxon>Hypocreales</taxon>
        <taxon>Nectriaceae</taxon>
        <taxon>Fusarium</taxon>
    </lineage>
</organism>